<evidence type="ECO:0000256" key="1">
    <source>
        <dbReference type="SAM" id="SignalP"/>
    </source>
</evidence>
<dbReference type="Proteomes" id="UP000195667">
    <property type="component" value="Unassembled WGS sequence"/>
</dbReference>
<proteinExistence type="predicted"/>
<evidence type="ECO:0000313" key="3">
    <source>
        <dbReference type="Proteomes" id="UP000195667"/>
    </source>
</evidence>
<keyword evidence="3" id="KW-1185">Reference proteome</keyword>
<reference evidence="3" key="1">
    <citation type="submission" date="2017-02" db="EMBL/GenBank/DDBJ databases">
        <authorList>
            <person name="Daims H."/>
        </authorList>
    </citation>
    <scope>NUCLEOTIDE SEQUENCE [LARGE SCALE GENOMIC DNA]</scope>
</reference>
<gene>
    <name evidence="2" type="ORF">CRENPOLYSF1_150025</name>
</gene>
<accession>A0A1R4H2S7</accession>
<keyword evidence="1" id="KW-0732">Signal</keyword>
<sequence length="127" mass="14272">MRLTSALLFLGMTFTAHAEVKLTENDILGVWQIDSESTSSDGTHAKKLNSTWNFLKDGTMEGITIDSDVNARSPEMRASITYSVENGKLIKQTMPGRSKFETCTAVEKNDQKMTLECTNVYYFMTKK</sequence>
<protein>
    <recommendedName>
        <fullName evidence="4">Lipocalin-like domain-containing protein</fullName>
    </recommendedName>
</protein>
<feature type="signal peptide" evidence="1">
    <location>
        <begin position="1"/>
        <end position="18"/>
    </location>
</feature>
<dbReference type="AlphaFoldDB" id="A0A1R4H2S7"/>
<name>A0A1R4H2S7_9GAMM</name>
<dbReference type="EMBL" id="FUKI01000057">
    <property type="protein sequence ID" value="SJM90553.1"/>
    <property type="molecule type" value="Genomic_DNA"/>
</dbReference>
<evidence type="ECO:0008006" key="4">
    <source>
        <dbReference type="Google" id="ProtNLM"/>
    </source>
</evidence>
<evidence type="ECO:0000313" key="2">
    <source>
        <dbReference type="EMBL" id="SJM90553.1"/>
    </source>
</evidence>
<dbReference type="OrthoDB" id="5573159at2"/>
<organism evidence="2 3">
    <name type="scientific">Crenothrix polyspora</name>
    <dbReference type="NCBI Taxonomy" id="360316"/>
    <lineage>
        <taxon>Bacteria</taxon>
        <taxon>Pseudomonadati</taxon>
        <taxon>Pseudomonadota</taxon>
        <taxon>Gammaproteobacteria</taxon>
        <taxon>Methylococcales</taxon>
        <taxon>Crenotrichaceae</taxon>
        <taxon>Crenothrix</taxon>
    </lineage>
</organism>
<dbReference type="RefSeq" id="WP_087142581.1">
    <property type="nucleotide sequence ID" value="NZ_FUKI01000057.1"/>
</dbReference>
<feature type="chain" id="PRO_5012119474" description="Lipocalin-like domain-containing protein" evidence="1">
    <location>
        <begin position="19"/>
        <end position="127"/>
    </location>
</feature>